<evidence type="ECO:0000313" key="2">
    <source>
        <dbReference type="Proteomes" id="UP000064189"/>
    </source>
</evidence>
<dbReference type="InterPro" id="IPR014903">
    <property type="entry name" value="DUF1796"/>
</dbReference>
<evidence type="ECO:0000313" key="1">
    <source>
        <dbReference type="EMBL" id="KWW16511.1"/>
    </source>
</evidence>
<keyword evidence="2" id="KW-1185">Reference proteome</keyword>
<accession>A0A109MVT8</accession>
<dbReference type="EMBL" id="LNNH01000032">
    <property type="protein sequence ID" value="KWW16511.1"/>
    <property type="molecule type" value="Genomic_DNA"/>
</dbReference>
<dbReference type="AlphaFoldDB" id="A0A109MVT8"/>
<gene>
    <name evidence="1" type="ORF">AS888_24070</name>
</gene>
<organism evidence="1 2">
    <name type="scientific">Peribacillus simplex</name>
    <dbReference type="NCBI Taxonomy" id="1478"/>
    <lineage>
        <taxon>Bacteria</taxon>
        <taxon>Bacillati</taxon>
        <taxon>Bacillota</taxon>
        <taxon>Bacilli</taxon>
        <taxon>Bacillales</taxon>
        <taxon>Bacillaceae</taxon>
        <taxon>Peribacillus</taxon>
    </lineage>
</organism>
<reference evidence="1 2" key="1">
    <citation type="submission" date="2015-11" db="EMBL/GenBank/DDBJ databases">
        <title>Genome Sequence of Bacillus simplex strain VanAntwerpen2.</title>
        <authorList>
            <person name="Couger M.B."/>
        </authorList>
    </citation>
    <scope>NUCLEOTIDE SEQUENCE [LARGE SCALE GENOMIC DNA]</scope>
    <source>
        <strain evidence="1 2">VanAntwerpen02</strain>
    </source>
</reference>
<comment type="caution">
    <text evidence="1">The sequence shown here is derived from an EMBL/GenBank/DDBJ whole genome shotgun (WGS) entry which is preliminary data.</text>
</comment>
<dbReference type="RefSeq" id="WP_061143244.1">
    <property type="nucleotide sequence ID" value="NZ_LNNH01000032.1"/>
</dbReference>
<dbReference type="Proteomes" id="UP000064189">
    <property type="component" value="Unassembled WGS sequence"/>
</dbReference>
<proteinExistence type="predicted"/>
<sequence>MKLQDIQGSYDLVVSLGAWCGPALHSKRHDLRRHSLPFDWVQSPNLTEVNRLLRNGFQGFMELENMVEKDILAHFVDEGNAVFQEGETEPARAHFIHDSRYKIDSVHDFPMIVNQDWTAQYPLYKEKLNTRIQRFFAQIAQSQSTLFIRYEWLNANYENTAELQAILSGLTKGKVTILLMEQLEGLKGIREVEWGLDGVSLVQVPRQEPSNHEIWDQVLEGISLAK</sequence>
<protein>
    <submittedName>
        <fullName evidence="1">Peptidase</fullName>
    </submittedName>
</protein>
<dbReference type="Pfam" id="PF08795">
    <property type="entry name" value="DUF1796"/>
    <property type="match status" value="1"/>
</dbReference>
<name>A0A109MVT8_9BACI</name>